<sequence>MLLMPNAELNGSKMKDAWFLDSGCFNHTCGDQALFSELDEGFCHLVKLGNNTKMNVMGIGSVNLLLNGINHFVTEVYYIPELRNNLLSTGQLQERGLAILIKEGMCKIFHPEKGLIIQTNMSTNRMFILITQ</sequence>
<reference evidence="2" key="2">
    <citation type="journal article" date="2024" name="Plant">
        <title>Genomic evolution and insights into agronomic trait innovations of Sesamum species.</title>
        <authorList>
            <person name="Miao H."/>
            <person name="Wang L."/>
            <person name="Qu L."/>
            <person name="Liu H."/>
            <person name="Sun Y."/>
            <person name="Le M."/>
            <person name="Wang Q."/>
            <person name="Wei S."/>
            <person name="Zheng Y."/>
            <person name="Lin W."/>
            <person name="Duan Y."/>
            <person name="Cao H."/>
            <person name="Xiong S."/>
            <person name="Wang X."/>
            <person name="Wei L."/>
            <person name="Li C."/>
            <person name="Ma Q."/>
            <person name="Ju M."/>
            <person name="Zhao R."/>
            <person name="Li G."/>
            <person name="Mu C."/>
            <person name="Tian Q."/>
            <person name="Mei H."/>
            <person name="Zhang T."/>
            <person name="Gao T."/>
            <person name="Zhang H."/>
        </authorList>
    </citation>
    <scope>NUCLEOTIDE SEQUENCE</scope>
    <source>
        <strain evidence="2">3651</strain>
    </source>
</reference>
<comment type="caution">
    <text evidence="2">The sequence shown here is derived from an EMBL/GenBank/DDBJ whole genome shotgun (WGS) entry which is preliminary data.</text>
</comment>
<evidence type="ECO:0000259" key="1">
    <source>
        <dbReference type="Pfam" id="PF22936"/>
    </source>
</evidence>
<reference evidence="2" key="1">
    <citation type="submission" date="2020-06" db="EMBL/GenBank/DDBJ databases">
        <authorList>
            <person name="Li T."/>
            <person name="Hu X."/>
            <person name="Zhang T."/>
            <person name="Song X."/>
            <person name="Zhang H."/>
            <person name="Dai N."/>
            <person name="Sheng W."/>
            <person name="Hou X."/>
            <person name="Wei L."/>
        </authorList>
    </citation>
    <scope>NUCLEOTIDE SEQUENCE</scope>
    <source>
        <strain evidence="2">3651</strain>
        <tissue evidence="2">Leaf</tissue>
    </source>
</reference>
<dbReference type="AlphaFoldDB" id="A0AAE1YEZ2"/>
<dbReference type="InterPro" id="IPR054722">
    <property type="entry name" value="PolX-like_BBD"/>
</dbReference>
<organism evidence="2 3">
    <name type="scientific">Sesamum alatum</name>
    <dbReference type="NCBI Taxonomy" id="300844"/>
    <lineage>
        <taxon>Eukaryota</taxon>
        <taxon>Viridiplantae</taxon>
        <taxon>Streptophyta</taxon>
        <taxon>Embryophyta</taxon>
        <taxon>Tracheophyta</taxon>
        <taxon>Spermatophyta</taxon>
        <taxon>Magnoliopsida</taxon>
        <taxon>eudicotyledons</taxon>
        <taxon>Gunneridae</taxon>
        <taxon>Pentapetalae</taxon>
        <taxon>asterids</taxon>
        <taxon>lamiids</taxon>
        <taxon>Lamiales</taxon>
        <taxon>Pedaliaceae</taxon>
        <taxon>Sesamum</taxon>
    </lineage>
</organism>
<accession>A0AAE1YEZ2</accession>
<gene>
    <name evidence="2" type="ORF">Salat_1183100</name>
</gene>
<dbReference type="EMBL" id="JACGWO010000004">
    <property type="protein sequence ID" value="KAK4428832.1"/>
    <property type="molecule type" value="Genomic_DNA"/>
</dbReference>
<dbReference type="Pfam" id="PF22936">
    <property type="entry name" value="Pol_BBD"/>
    <property type="match status" value="1"/>
</dbReference>
<name>A0AAE1YEZ2_9LAMI</name>
<keyword evidence="3" id="KW-1185">Reference proteome</keyword>
<dbReference type="Proteomes" id="UP001293254">
    <property type="component" value="Unassembled WGS sequence"/>
</dbReference>
<protein>
    <recommendedName>
        <fullName evidence="1">Retrovirus-related Pol polyprotein from transposon TNT 1-94-like beta-barrel domain-containing protein</fullName>
    </recommendedName>
</protein>
<proteinExistence type="predicted"/>
<evidence type="ECO:0000313" key="3">
    <source>
        <dbReference type="Proteomes" id="UP001293254"/>
    </source>
</evidence>
<feature type="domain" description="Retrovirus-related Pol polyprotein from transposon TNT 1-94-like beta-barrel" evidence="1">
    <location>
        <begin position="18"/>
        <end position="96"/>
    </location>
</feature>
<evidence type="ECO:0000313" key="2">
    <source>
        <dbReference type="EMBL" id="KAK4428832.1"/>
    </source>
</evidence>